<protein>
    <submittedName>
        <fullName evidence="5">Protein kinase domain-containing protein</fullName>
    </submittedName>
</protein>
<dbReference type="InterPro" id="IPR000719">
    <property type="entry name" value="Prot_kinase_dom"/>
</dbReference>
<dbReference type="Gene3D" id="3.30.200.20">
    <property type="entry name" value="Phosphorylase Kinase, domain 1"/>
    <property type="match status" value="1"/>
</dbReference>
<dbReference type="EMBL" id="UZAG01003240">
    <property type="protein sequence ID" value="VDO15033.1"/>
    <property type="molecule type" value="Genomic_DNA"/>
</dbReference>
<dbReference type="AlphaFoldDB" id="A0A0R3QD23"/>
<dbReference type="PROSITE" id="PS50011">
    <property type="entry name" value="PROTEIN_KINASE_DOM"/>
    <property type="match status" value="1"/>
</dbReference>
<keyword evidence="1" id="KW-0067">ATP-binding</keyword>
<evidence type="ECO:0000313" key="3">
    <source>
        <dbReference type="EMBL" id="VDO15033.1"/>
    </source>
</evidence>
<feature type="binding site" evidence="1">
    <location>
        <position position="61"/>
    </location>
    <ligand>
        <name>ATP</name>
        <dbReference type="ChEBI" id="CHEBI:30616"/>
    </ligand>
</feature>
<dbReference type="STRING" id="42155.A0A0R3QD23"/>
<evidence type="ECO:0000259" key="2">
    <source>
        <dbReference type="PROSITE" id="PS50011"/>
    </source>
</evidence>
<dbReference type="GO" id="GO:0005524">
    <property type="term" value="F:ATP binding"/>
    <property type="evidence" value="ECO:0007669"/>
    <property type="project" value="UniProtKB-UniRule"/>
</dbReference>
<evidence type="ECO:0000256" key="1">
    <source>
        <dbReference type="PROSITE-ProRule" id="PRU10141"/>
    </source>
</evidence>
<dbReference type="SUPFAM" id="SSF56112">
    <property type="entry name" value="Protein kinase-like (PK-like)"/>
    <property type="match status" value="1"/>
</dbReference>
<sequence>MLVASPHNSGTTGVGELSPYATSPYAVLNGLYALHDELGSGGFGKVHLATHLLTSQKVAIKIIDKLKIKLLDDAYVRNFMTRGRLSLSVRLKVDKAYQAK</sequence>
<name>A0A0R3QD23_9BILA</name>
<reference evidence="3 4" key="2">
    <citation type="submission" date="2018-11" db="EMBL/GenBank/DDBJ databases">
        <authorList>
            <consortium name="Pathogen Informatics"/>
        </authorList>
    </citation>
    <scope>NUCLEOTIDE SEQUENCE [LARGE SCALE GENOMIC DNA]</scope>
</reference>
<dbReference type="PROSITE" id="PS00107">
    <property type="entry name" value="PROTEIN_KINASE_ATP"/>
    <property type="match status" value="1"/>
</dbReference>
<dbReference type="WBParaSite" id="BTMF_0000425501-mRNA-1">
    <property type="protein sequence ID" value="BTMF_0000425501-mRNA-1"/>
    <property type="gene ID" value="BTMF_0000425501"/>
</dbReference>
<reference evidence="5" key="1">
    <citation type="submission" date="2017-02" db="UniProtKB">
        <authorList>
            <consortium name="WormBaseParasite"/>
        </authorList>
    </citation>
    <scope>IDENTIFICATION</scope>
</reference>
<feature type="domain" description="Protein kinase" evidence="2">
    <location>
        <begin position="32"/>
        <end position="100"/>
    </location>
</feature>
<dbReference type="InterPro" id="IPR017441">
    <property type="entry name" value="Protein_kinase_ATP_BS"/>
</dbReference>
<dbReference type="InterPro" id="IPR011009">
    <property type="entry name" value="Kinase-like_dom_sf"/>
</dbReference>
<evidence type="ECO:0000313" key="4">
    <source>
        <dbReference type="Proteomes" id="UP000280834"/>
    </source>
</evidence>
<dbReference type="GO" id="GO:0004672">
    <property type="term" value="F:protein kinase activity"/>
    <property type="evidence" value="ECO:0007669"/>
    <property type="project" value="InterPro"/>
</dbReference>
<dbReference type="Proteomes" id="UP000280834">
    <property type="component" value="Unassembled WGS sequence"/>
</dbReference>
<gene>
    <name evidence="3" type="ORF">BTMF_LOCUS3557</name>
</gene>
<evidence type="ECO:0000313" key="5">
    <source>
        <dbReference type="WBParaSite" id="BTMF_0000425501-mRNA-1"/>
    </source>
</evidence>
<organism evidence="5">
    <name type="scientific">Brugia timori</name>
    <dbReference type="NCBI Taxonomy" id="42155"/>
    <lineage>
        <taxon>Eukaryota</taxon>
        <taxon>Metazoa</taxon>
        <taxon>Ecdysozoa</taxon>
        <taxon>Nematoda</taxon>
        <taxon>Chromadorea</taxon>
        <taxon>Rhabditida</taxon>
        <taxon>Spirurina</taxon>
        <taxon>Spiruromorpha</taxon>
        <taxon>Filarioidea</taxon>
        <taxon>Onchocercidae</taxon>
        <taxon>Brugia</taxon>
    </lineage>
</organism>
<accession>A0A0R3QD23</accession>
<keyword evidence="1" id="KW-0547">Nucleotide-binding</keyword>
<keyword evidence="4" id="KW-1185">Reference proteome</keyword>
<proteinExistence type="predicted"/>